<reference evidence="1 2" key="1">
    <citation type="submission" date="2024-02" db="EMBL/GenBank/DDBJ databases">
        <title>High-quality chromosome-scale genome assembly of Pensacola bahiagrass (Paspalum notatum Flugge var. saurae).</title>
        <authorList>
            <person name="Vega J.M."/>
            <person name="Podio M."/>
            <person name="Orjuela J."/>
            <person name="Siena L.A."/>
            <person name="Pessino S.C."/>
            <person name="Combes M.C."/>
            <person name="Mariac C."/>
            <person name="Albertini E."/>
            <person name="Pupilli F."/>
            <person name="Ortiz J.P.A."/>
            <person name="Leblanc O."/>
        </authorList>
    </citation>
    <scope>NUCLEOTIDE SEQUENCE [LARGE SCALE GENOMIC DNA]</scope>
    <source>
        <strain evidence="1">R1</strain>
        <tissue evidence="1">Leaf</tissue>
    </source>
</reference>
<gene>
    <name evidence="1" type="ORF">U9M48_011155</name>
</gene>
<dbReference type="EMBL" id="CP144746">
    <property type="protein sequence ID" value="WVZ61251.1"/>
    <property type="molecule type" value="Genomic_DNA"/>
</dbReference>
<evidence type="ECO:0000313" key="1">
    <source>
        <dbReference type="EMBL" id="WVZ61249.1"/>
    </source>
</evidence>
<name>A0AAQ3SVL5_PASNO</name>
<proteinExistence type="predicted"/>
<protein>
    <submittedName>
        <fullName evidence="1">Uncharacterized protein</fullName>
    </submittedName>
</protein>
<sequence>MGIHLLEEGTFLIPLLHPRVSTLELSSSSAAAFPIIGAATSSPATAHNNPGALPSIHSHGILLTSRVDYLLPLLLLLLGSSTPPLNYCCSAVGVEIRYGLGLIRSFNGWCGPICSPKIQILVTYCSSIG</sequence>
<evidence type="ECO:0000313" key="2">
    <source>
        <dbReference type="Proteomes" id="UP001341281"/>
    </source>
</evidence>
<accession>A0AAQ3SVL5</accession>
<keyword evidence="2" id="KW-1185">Reference proteome</keyword>
<dbReference type="EMBL" id="CP144746">
    <property type="protein sequence ID" value="WVZ61249.1"/>
    <property type="molecule type" value="Genomic_DNA"/>
</dbReference>
<dbReference type="AlphaFoldDB" id="A0AAQ3SVL5"/>
<dbReference type="Proteomes" id="UP001341281">
    <property type="component" value="Chromosome 02"/>
</dbReference>
<organism evidence="1 2">
    <name type="scientific">Paspalum notatum var. saurae</name>
    <dbReference type="NCBI Taxonomy" id="547442"/>
    <lineage>
        <taxon>Eukaryota</taxon>
        <taxon>Viridiplantae</taxon>
        <taxon>Streptophyta</taxon>
        <taxon>Embryophyta</taxon>
        <taxon>Tracheophyta</taxon>
        <taxon>Spermatophyta</taxon>
        <taxon>Magnoliopsida</taxon>
        <taxon>Liliopsida</taxon>
        <taxon>Poales</taxon>
        <taxon>Poaceae</taxon>
        <taxon>PACMAD clade</taxon>
        <taxon>Panicoideae</taxon>
        <taxon>Andropogonodae</taxon>
        <taxon>Paspaleae</taxon>
        <taxon>Paspalinae</taxon>
        <taxon>Paspalum</taxon>
    </lineage>
</organism>